<comment type="caution">
    <text evidence="1">The sequence shown here is derived from an EMBL/GenBank/DDBJ whole genome shotgun (WGS) entry which is preliminary data.</text>
</comment>
<sequence length="146" mass="16495">MASLQPQQEGWSALPLELDEPERLYNQQDSEAPKPDISFAAGAIHQSSPERVISEIKGHDILMPSLEALRDLGTDVLNFLSKAEQGRVLYARAAQAPYFASNHQRVYCNSIWPKSNSEESLTFSYVPKLIKEKATQYRWWNMSPAA</sequence>
<gene>
    <name evidence="1" type="ORF">MHUMG1_05669</name>
</gene>
<evidence type="ECO:0000313" key="1">
    <source>
        <dbReference type="EMBL" id="KAH0596551.1"/>
    </source>
</evidence>
<keyword evidence="2" id="KW-1185">Reference proteome</keyword>
<evidence type="ECO:0000313" key="2">
    <source>
        <dbReference type="Proteomes" id="UP000764110"/>
    </source>
</evidence>
<accession>A0A9P8S6F3</accession>
<dbReference type="EMBL" id="JACEFI010000009">
    <property type="protein sequence ID" value="KAH0596551.1"/>
    <property type="molecule type" value="Genomic_DNA"/>
</dbReference>
<organism evidence="1 2">
    <name type="scientific">Metarhizium humberi</name>
    <dbReference type="NCBI Taxonomy" id="2596975"/>
    <lineage>
        <taxon>Eukaryota</taxon>
        <taxon>Fungi</taxon>
        <taxon>Dikarya</taxon>
        <taxon>Ascomycota</taxon>
        <taxon>Pezizomycotina</taxon>
        <taxon>Sordariomycetes</taxon>
        <taxon>Hypocreomycetidae</taxon>
        <taxon>Hypocreales</taxon>
        <taxon>Clavicipitaceae</taxon>
        <taxon>Metarhizium</taxon>
    </lineage>
</organism>
<reference evidence="1 2" key="1">
    <citation type="submission" date="2020-07" db="EMBL/GenBank/DDBJ databases">
        <title>Metarhizium humberi genome.</title>
        <authorList>
            <person name="Lysoe E."/>
        </authorList>
    </citation>
    <scope>NUCLEOTIDE SEQUENCE [LARGE SCALE GENOMIC DNA]</scope>
    <source>
        <strain evidence="1 2">ESALQ1638</strain>
    </source>
</reference>
<proteinExistence type="predicted"/>
<dbReference type="AlphaFoldDB" id="A0A9P8S6F3"/>
<name>A0A9P8S6F3_9HYPO</name>
<protein>
    <submittedName>
        <fullName evidence="1">Uncharacterized protein</fullName>
    </submittedName>
</protein>
<dbReference type="Proteomes" id="UP000764110">
    <property type="component" value="Unassembled WGS sequence"/>
</dbReference>